<gene>
    <name evidence="2" type="ORF">H7C19_06960</name>
</gene>
<evidence type="ECO:0000313" key="3">
    <source>
        <dbReference type="Proteomes" id="UP000547209"/>
    </source>
</evidence>
<evidence type="ECO:0000256" key="1">
    <source>
        <dbReference type="SAM" id="Phobius"/>
    </source>
</evidence>
<proteinExistence type="predicted"/>
<feature type="transmembrane region" description="Helical" evidence="1">
    <location>
        <begin position="12"/>
        <end position="33"/>
    </location>
</feature>
<dbReference type="RefSeq" id="WP_185141849.1">
    <property type="nucleotide sequence ID" value="NZ_JACJVP010000007.1"/>
</dbReference>
<organism evidence="2 3">
    <name type="scientific">Cohnella nanjingensis</name>
    <dbReference type="NCBI Taxonomy" id="1387779"/>
    <lineage>
        <taxon>Bacteria</taxon>
        <taxon>Bacillati</taxon>
        <taxon>Bacillota</taxon>
        <taxon>Bacilli</taxon>
        <taxon>Bacillales</taxon>
        <taxon>Paenibacillaceae</taxon>
        <taxon>Cohnella</taxon>
    </lineage>
</organism>
<dbReference type="Proteomes" id="UP000547209">
    <property type="component" value="Unassembled WGS sequence"/>
</dbReference>
<feature type="transmembrane region" description="Helical" evidence="1">
    <location>
        <begin position="45"/>
        <end position="65"/>
    </location>
</feature>
<keyword evidence="1" id="KW-0472">Membrane</keyword>
<name>A0A7X0RMT9_9BACL</name>
<keyword evidence="1" id="KW-1133">Transmembrane helix</keyword>
<accession>A0A7X0RMT9</accession>
<protein>
    <submittedName>
        <fullName evidence="2">Uncharacterized protein</fullName>
    </submittedName>
</protein>
<sequence length="90" mass="9368">MSPSTTNVPGAAVRGTASGVFFMAAFGTLWAYTGIMGMQDLVSPLLLILAVLIGGALIAGGISLIRASRRLPVQGNPLAIWLMGRRLLTQ</sequence>
<comment type="caution">
    <text evidence="2">The sequence shown here is derived from an EMBL/GenBank/DDBJ whole genome shotgun (WGS) entry which is preliminary data.</text>
</comment>
<reference evidence="2 3" key="1">
    <citation type="submission" date="2020-08" db="EMBL/GenBank/DDBJ databases">
        <title>Cohnella phylogeny.</title>
        <authorList>
            <person name="Dunlap C."/>
        </authorList>
    </citation>
    <scope>NUCLEOTIDE SEQUENCE [LARGE SCALE GENOMIC DNA]</scope>
    <source>
        <strain evidence="2 3">DSM 28246</strain>
    </source>
</reference>
<dbReference type="AlphaFoldDB" id="A0A7X0RMT9"/>
<keyword evidence="1" id="KW-0812">Transmembrane</keyword>
<keyword evidence="3" id="KW-1185">Reference proteome</keyword>
<evidence type="ECO:0000313" key="2">
    <source>
        <dbReference type="EMBL" id="MBB6670424.1"/>
    </source>
</evidence>
<dbReference type="EMBL" id="JACJVP010000007">
    <property type="protein sequence ID" value="MBB6670424.1"/>
    <property type="molecule type" value="Genomic_DNA"/>
</dbReference>